<protein>
    <submittedName>
        <fullName evidence="4">Inosine-uridine preferring nucleoside hydrolase</fullName>
    </submittedName>
</protein>
<keyword evidence="5" id="KW-1185">Reference proteome</keyword>
<dbReference type="InterPro" id="IPR023186">
    <property type="entry name" value="IUNH"/>
</dbReference>
<evidence type="ECO:0000256" key="1">
    <source>
        <dbReference type="ARBA" id="ARBA00022801"/>
    </source>
</evidence>
<sequence>MTLTIKPRKILLDTDPGGDDVFALLWLQSLVSQGMAELVAVTTAEGNVEAQRTFTTASQVLAWTGMDGVTVGRGVMGVNSLVGNASHIHGDDGIGNLSDTLPPPTHNFEEALGSPQVIIDCLEKYPGEITIAAIAPLTNLAAAEQIRPGILKLAREIVIMGGSFHLGGNVTPHGEFNIIYNPEAAATVFASRHDLVMISLDVTQHLIFTPEISDRIAAVNPQSAIAKFMVGLVKFMITTALKNRRTRGIPGFLVHDAATIAYIFYPELFKFYRAQVEIETQGLSTRGLTWFERTHKPKLDVNSWVISEVDSEMFFAILVEDLKPLIMDN</sequence>
<dbReference type="Proteomes" id="UP000326169">
    <property type="component" value="Unassembled WGS sequence"/>
</dbReference>
<keyword evidence="1 4" id="KW-0378">Hydrolase</keyword>
<evidence type="ECO:0000313" key="5">
    <source>
        <dbReference type="Proteomes" id="UP000326169"/>
    </source>
</evidence>
<keyword evidence="2" id="KW-0326">Glycosidase</keyword>
<dbReference type="PANTHER" id="PTHR12304:SF4">
    <property type="entry name" value="URIDINE NUCLEOSIDASE"/>
    <property type="match status" value="1"/>
</dbReference>
<dbReference type="InterPro" id="IPR001910">
    <property type="entry name" value="Inosine/uridine_hydrolase_dom"/>
</dbReference>
<feature type="domain" description="Inosine/uridine-preferring nucleoside hydrolase" evidence="3">
    <location>
        <begin position="10"/>
        <end position="315"/>
    </location>
</feature>
<evidence type="ECO:0000259" key="3">
    <source>
        <dbReference type="Pfam" id="PF01156"/>
    </source>
</evidence>
<accession>A0A5M3TEF9</accession>
<dbReference type="Gene3D" id="3.90.245.10">
    <property type="entry name" value="Ribonucleoside hydrolase-like"/>
    <property type="match status" value="1"/>
</dbReference>
<dbReference type="InterPro" id="IPR036452">
    <property type="entry name" value="Ribo_hydro-like"/>
</dbReference>
<comment type="caution">
    <text evidence="4">The sequence shown here is derived from an EMBL/GenBank/DDBJ whole genome shotgun (WGS) entry which is preliminary data.</text>
</comment>
<proteinExistence type="predicted"/>
<dbReference type="SUPFAM" id="SSF53590">
    <property type="entry name" value="Nucleoside hydrolase"/>
    <property type="match status" value="1"/>
</dbReference>
<evidence type="ECO:0000313" key="4">
    <source>
        <dbReference type="EMBL" id="GCE95949.1"/>
    </source>
</evidence>
<dbReference type="Pfam" id="PF01156">
    <property type="entry name" value="IU_nuc_hydro"/>
    <property type="match status" value="1"/>
</dbReference>
<dbReference type="RefSeq" id="WP_006617173.1">
    <property type="nucleotide sequence ID" value="NZ_BIMW01000156.1"/>
</dbReference>
<gene>
    <name evidence="4" type="ORF">NIES46_40150</name>
</gene>
<dbReference type="EMBL" id="BIMW01000156">
    <property type="protein sequence ID" value="GCE95949.1"/>
    <property type="molecule type" value="Genomic_DNA"/>
</dbReference>
<evidence type="ECO:0000256" key="2">
    <source>
        <dbReference type="ARBA" id="ARBA00023295"/>
    </source>
</evidence>
<dbReference type="GeneID" id="301684789"/>
<name>A0A5M3TEF9_LIMPL</name>
<organism evidence="4 5">
    <name type="scientific">Limnospira platensis NIES-46</name>
    <dbReference type="NCBI Taxonomy" id="1236695"/>
    <lineage>
        <taxon>Bacteria</taxon>
        <taxon>Bacillati</taxon>
        <taxon>Cyanobacteriota</taxon>
        <taxon>Cyanophyceae</taxon>
        <taxon>Oscillatoriophycideae</taxon>
        <taxon>Oscillatoriales</taxon>
        <taxon>Sirenicapillariaceae</taxon>
        <taxon>Limnospira</taxon>
    </lineage>
</organism>
<dbReference type="GO" id="GO:0016787">
    <property type="term" value="F:hydrolase activity"/>
    <property type="evidence" value="ECO:0007669"/>
    <property type="project" value="UniProtKB-KW"/>
</dbReference>
<reference evidence="4 5" key="1">
    <citation type="journal article" date="2019" name="J Genomics">
        <title>The Draft Genome of a Hydrogen-producing Cyanobacterium, Arthrospira platensis NIES-46.</title>
        <authorList>
            <person name="Suzuki S."/>
            <person name="Yamaguchi H."/>
            <person name="Kawachi M."/>
        </authorList>
    </citation>
    <scope>NUCLEOTIDE SEQUENCE [LARGE SCALE GENOMIC DNA]</scope>
    <source>
        <strain evidence="4 5">NIES-46</strain>
    </source>
</reference>
<dbReference type="PANTHER" id="PTHR12304">
    <property type="entry name" value="INOSINE-URIDINE PREFERRING NUCLEOSIDE HYDROLASE"/>
    <property type="match status" value="1"/>
</dbReference>